<protein>
    <submittedName>
        <fullName evidence="5">NitT/TauT family transport system ATP-binding protein</fullName>
    </submittedName>
</protein>
<dbReference type="SUPFAM" id="SSF52540">
    <property type="entry name" value="P-loop containing nucleoside triphosphate hydrolases"/>
    <property type="match status" value="1"/>
</dbReference>
<dbReference type="RefSeq" id="WP_115994812.1">
    <property type="nucleotide sequence ID" value="NZ_QRDY01000017.1"/>
</dbReference>
<organism evidence="5 6">
    <name type="scientific">Cohnella lupini</name>
    <dbReference type="NCBI Taxonomy" id="1294267"/>
    <lineage>
        <taxon>Bacteria</taxon>
        <taxon>Bacillati</taxon>
        <taxon>Bacillota</taxon>
        <taxon>Bacilli</taxon>
        <taxon>Bacillales</taxon>
        <taxon>Paenibacillaceae</taxon>
        <taxon>Cohnella</taxon>
    </lineage>
</organism>
<proteinExistence type="predicted"/>
<evidence type="ECO:0000313" key="6">
    <source>
        <dbReference type="Proteomes" id="UP000256869"/>
    </source>
</evidence>
<keyword evidence="2" id="KW-0547">Nucleotide-binding</keyword>
<keyword evidence="3 5" id="KW-0067">ATP-binding</keyword>
<dbReference type="EMBL" id="QRDY01000017">
    <property type="protein sequence ID" value="RED55541.1"/>
    <property type="molecule type" value="Genomic_DNA"/>
</dbReference>
<dbReference type="InterPro" id="IPR027417">
    <property type="entry name" value="P-loop_NTPase"/>
</dbReference>
<dbReference type="SMART" id="SM00382">
    <property type="entry name" value="AAA"/>
    <property type="match status" value="1"/>
</dbReference>
<dbReference type="GO" id="GO:0016887">
    <property type="term" value="F:ATP hydrolysis activity"/>
    <property type="evidence" value="ECO:0007669"/>
    <property type="project" value="InterPro"/>
</dbReference>
<dbReference type="PANTHER" id="PTHR42788">
    <property type="entry name" value="TAURINE IMPORT ATP-BINDING PROTEIN-RELATED"/>
    <property type="match status" value="1"/>
</dbReference>
<dbReference type="InterPro" id="IPR050166">
    <property type="entry name" value="ABC_transporter_ATP-bind"/>
</dbReference>
<name>A0A3D9I1J0_9BACL</name>
<dbReference type="Proteomes" id="UP000256869">
    <property type="component" value="Unassembled WGS sequence"/>
</dbReference>
<dbReference type="InterPro" id="IPR017871">
    <property type="entry name" value="ABC_transporter-like_CS"/>
</dbReference>
<evidence type="ECO:0000256" key="1">
    <source>
        <dbReference type="ARBA" id="ARBA00022448"/>
    </source>
</evidence>
<evidence type="ECO:0000256" key="2">
    <source>
        <dbReference type="ARBA" id="ARBA00022741"/>
    </source>
</evidence>
<dbReference type="OrthoDB" id="18967at2"/>
<dbReference type="AlphaFoldDB" id="A0A3D9I1J0"/>
<dbReference type="PROSITE" id="PS50893">
    <property type="entry name" value="ABC_TRANSPORTER_2"/>
    <property type="match status" value="1"/>
</dbReference>
<reference evidence="5 6" key="1">
    <citation type="submission" date="2018-07" db="EMBL/GenBank/DDBJ databases">
        <title>Genomic Encyclopedia of Type Strains, Phase III (KMG-III): the genomes of soil and plant-associated and newly described type strains.</title>
        <authorList>
            <person name="Whitman W."/>
        </authorList>
    </citation>
    <scope>NUCLEOTIDE SEQUENCE [LARGE SCALE GENOMIC DNA]</scope>
    <source>
        <strain evidence="5 6">CECT 8236</strain>
    </source>
</reference>
<gene>
    <name evidence="5" type="ORF">DFP95_11775</name>
</gene>
<dbReference type="GO" id="GO:0005524">
    <property type="term" value="F:ATP binding"/>
    <property type="evidence" value="ECO:0007669"/>
    <property type="project" value="UniProtKB-KW"/>
</dbReference>
<dbReference type="PANTHER" id="PTHR42788:SF13">
    <property type="entry name" value="ALIPHATIC SULFONATES IMPORT ATP-BINDING PROTEIN SSUB"/>
    <property type="match status" value="1"/>
</dbReference>
<accession>A0A3D9I1J0</accession>
<evidence type="ECO:0000256" key="3">
    <source>
        <dbReference type="ARBA" id="ARBA00022840"/>
    </source>
</evidence>
<evidence type="ECO:0000313" key="5">
    <source>
        <dbReference type="EMBL" id="RED55541.1"/>
    </source>
</evidence>
<dbReference type="PROSITE" id="PS00211">
    <property type="entry name" value="ABC_TRANSPORTER_1"/>
    <property type="match status" value="1"/>
</dbReference>
<feature type="domain" description="ABC transporter" evidence="4">
    <location>
        <begin position="4"/>
        <end position="240"/>
    </location>
</feature>
<evidence type="ECO:0000259" key="4">
    <source>
        <dbReference type="PROSITE" id="PS50893"/>
    </source>
</evidence>
<keyword evidence="1" id="KW-0813">Transport</keyword>
<keyword evidence="6" id="KW-1185">Reference proteome</keyword>
<dbReference type="Gene3D" id="3.40.50.300">
    <property type="entry name" value="P-loop containing nucleotide triphosphate hydrolases"/>
    <property type="match status" value="1"/>
</dbReference>
<dbReference type="CDD" id="cd03293">
    <property type="entry name" value="ABC_NrtD_SsuB_transporters"/>
    <property type="match status" value="1"/>
</dbReference>
<dbReference type="InterPro" id="IPR003439">
    <property type="entry name" value="ABC_transporter-like_ATP-bd"/>
</dbReference>
<dbReference type="InterPro" id="IPR003593">
    <property type="entry name" value="AAA+_ATPase"/>
</dbReference>
<dbReference type="Pfam" id="PF00005">
    <property type="entry name" value="ABC_tran"/>
    <property type="match status" value="1"/>
</dbReference>
<sequence>MTYITVNRISKKFKRRDQITEALRDVGIEIEQGTFVSLIGPSGCGKSTLLRIIGGLETADDGDIRVGGVTPIEAQSDKQFGFVPQAPALFPWRTVIENMRLPFEVNRKGGRQTPEQSEEAKELLRSVGLGEFLDAYPKELSGGMQQRVGIVRAFASGAPILLMDEPFSALDEITREMIRYQLVEIWEKHKKTVVFVTHSIREAVFLSDKIVVMSNRPGRISEIVDVDLPRPRSHELEETSEYQRYVHHIKGLLRERWEQ</sequence>
<comment type="caution">
    <text evidence="5">The sequence shown here is derived from an EMBL/GenBank/DDBJ whole genome shotgun (WGS) entry which is preliminary data.</text>
</comment>